<comment type="similarity">
    <text evidence="2">Belongs to the bacterial solute-binding protein 1 family.</text>
</comment>
<evidence type="ECO:0000313" key="9">
    <source>
        <dbReference type="Proteomes" id="UP000184085"/>
    </source>
</evidence>
<name>A0A1M4MVE9_9RHOB</name>
<evidence type="ECO:0000256" key="4">
    <source>
        <dbReference type="ARBA" id="ARBA00022729"/>
    </source>
</evidence>
<reference evidence="9" key="1">
    <citation type="submission" date="2016-09" db="EMBL/GenBank/DDBJ databases">
        <authorList>
            <person name="Wibberg D."/>
        </authorList>
    </citation>
    <scope>NUCLEOTIDE SEQUENCE [LARGE SCALE GENOMIC DNA]</scope>
</reference>
<comment type="function">
    <text evidence="5">Part of a binding-protein-dependent transport system for a sugar.</text>
</comment>
<dbReference type="Pfam" id="PF01547">
    <property type="entry name" value="SBP_bac_1"/>
    <property type="match status" value="1"/>
</dbReference>
<dbReference type="EMBL" id="FMJB01000019">
    <property type="protein sequence ID" value="SCM66311.1"/>
    <property type="molecule type" value="Genomic_DNA"/>
</dbReference>
<dbReference type="GO" id="GO:0042597">
    <property type="term" value="C:periplasmic space"/>
    <property type="evidence" value="ECO:0007669"/>
    <property type="project" value="UniProtKB-SubCell"/>
</dbReference>
<sequence>MTAKTMLLSCVFAATATHSFAQVADVQQYWTSASESKAMNVIADAFKAKGGTWIDSPSADYDSTIAAATSRIVGGEPPSAVLMTPNGAMLDLAEGGILRSLNDLRDAEGWQASLAPLIYERVTVDGDMVALPLGVHADNWIWYNTAIFDEVGIEEPTTIDELFAAADAIQGASYTAFAVGGEPWQELYILTDMILSLGGPAYWNEIMVERDDAALQDPLLVTAFEYFRKVSDYVDAGSTGRSWNQTTNIVITQEAAMQFMGDWAKGEFLAAGQTPGKEFGCFLMPSDKPAYAAVTDVFVFPEIDDDEQIAGQDLLARTVMDPEIEVQVAAVKGSVPARTDVDLSGLDICATRGAQALATPGVAVASTYDALPGDLNGQLIDMATQFWTDPDMTAEEGAAALRDVLAD</sequence>
<dbReference type="Proteomes" id="UP000184085">
    <property type="component" value="Unassembled WGS sequence"/>
</dbReference>
<dbReference type="Gene3D" id="3.40.190.10">
    <property type="entry name" value="Periplasmic binding protein-like II"/>
    <property type="match status" value="2"/>
</dbReference>
<gene>
    <name evidence="8" type="ORF">KARMA_0485</name>
</gene>
<keyword evidence="4 7" id="KW-0732">Signal</keyword>
<dbReference type="AlphaFoldDB" id="A0A1M4MVE9"/>
<evidence type="ECO:0000256" key="3">
    <source>
        <dbReference type="ARBA" id="ARBA00022448"/>
    </source>
</evidence>
<organism evidence="8 9">
    <name type="scientific">Donghicola eburneus</name>
    <dbReference type="NCBI Taxonomy" id="393278"/>
    <lineage>
        <taxon>Bacteria</taxon>
        <taxon>Pseudomonadati</taxon>
        <taxon>Pseudomonadota</taxon>
        <taxon>Alphaproteobacteria</taxon>
        <taxon>Rhodobacterales</taxon>
        <taxon>Roseobacteraceae</taxon>
        <taxon>Donghicola</taxon>
    </lineage>
</organism>
<feature type="signal peptide" evidence="7">
    <location>
        <begin position="1"/>
        <end position="21"/>
    </location>
</feature>
<dbReference type="PANTHER" id="PTHR43649:SF28">
    <property type="entry name" value="BINDING PROTEIN COMPONENT OF ABC SUGAR TRANSPORTER-RELATED"/>
    <property type="match status" value="1"/>
</dbReference>
<dbReference type="RefSeq" id="WP_083595560.1">
    <property type="nucleotide sequence ID" value="NZ_FMJB01000019.1"/>
</dbReference>
<evidence type="ECO:0000256" key="7">
    <source>
        <dbReference type="SAM" id="SignalP"/>
    </source>
</evidence>
<accession>A0A1M4MVE9</accession>
<evidence type="ECO:0000256" key="1">
    <source>
        <dbReference type="ARBA" id="ARBA00004418"/>
    </source>
</evidence>
<evidence type="ECO:0000256" key="2">
    <source>
        <dbReference type="ARBA" id="ARBA00008520"/>
    </source>
</evidence>
<dbReference type="SUPFAM" id="SSF53850">
    <property type="entry name" value="Periplasmic binding protein-like II"/>
    <property type="match status" value="1"/>
</dbReference>
<protein>
    <recommendedName>
        <fullName evidence="6">Probable sugar-binding periplasmic protein</fullName>
    </recommendedName>
</protein>
<evidence type="ECO:0000313" key="8">
    <source>
        <dbReference type="EMBL" id="SCM66311.1"/>
    </source>
</evidence>
<comment type="subcellular location">
    <subcellularLocation>
        <location evidence="1">Periplasm</location>
    </subcellularLocation>
</comment>
<evidence type="ECO:0000256" key="6">
    <source>
        <dbReference type="ARBA" id="ARBA00049753"/>
    </source>
</evidence>
<proteinExistence type="inferred from homology"/>
<feature type="chain" id="PRO_5012206044" description="Probable sugar-binding periplasmic protein" evidence="7">
    <location>
        <begin position="22"/>
        <end position="407"/>
    </location>
</feature>
<dbReference type="InterPro" id="IPR050490">
    <property type="entry name" value="Bact_solute-bd_prot1"/>
</dbReference>
<evidence type="ECO:0000256" key="5">
    <source>
        <dbReference type="ARBA" id="ARBA00049629"/>
    </source>
</evidence>
<keyword evidence="3" id="KW-0813">Transport</keyword>
<keyword evidence="9" id="KW-1185">Reference proteome</keyword>
<dbReference type="InterPro" id="IPR006059">
    <property type="entry name" value="SBP"/>
</dbReference>
<dbReference type="PANTHER" id="PTHR43649">
    <property type="entry name" value="ARABINOSE-BINDING PROTEIN-RELATED"/>
    <property type="match status" value="1"/>
</dbReference>